<dbReference type="NCBIfam" id="NF004283">
    <property type="entry name" value="PRK05692.1"/>
    <property type="match status" value="1"/>
</dbReference>
<evidence type="ECO:0000256" key="2">
    <source>
        <dbReference type="ARBA" id="ARBA00022723"/>
    </source>
</evidence>
<dbReference type="PANTHER" id="PTHR42738">
    <property type="entry name" value="HYDROXYMETHYLGLUTARYL-COA LYASE"/>
    <property type="match status" value="1"/>
</dbReference>
<evidence type="ECO:0000313" key="5">
    <source>
        <dbReference type="EMBL" id="GEO85988.1"/>
    </source>
</evidence>
<evidence type="ECO:0000256" key="3">
    <source>
        <dbReference type="ARBA" id="ARBA00023239"/>
    </source>
</evidence>
<keyword evidence="6" id="KW-1185">Reference proteome</keyword>
<comment type="similarity">
    <text evidence="1">Belongs to the HMG-CoA lyase family.</text>
</comment>
<dbReference type="Pfam" id="PF00682">
    <property type="entry name" value="HMGL-like"/>
    <property type="match status" value="1"/>
</dbReference>
<keyword evidence="2" id="KW-0479">Metal-binding</keyword>
<reference evidence="5 6" key="1">
    <citation type="submission" date="2019-07" db="EMBL/GenBank/DDBJ databases">
        <title>Whole genome shotgun sequence of Rhizobium naphthalenivorans NBRC 107585.</title>
        <authorList>
            <person name="Hosoyama A."/>
            <person name="Uohara A."/>
            <person name="Ohji S."/>
            <person name="Ichikawa N."/>
        </authorList>
    </citation>
    <scope>NUCLEOTIDE SEQUENCE [LARGE SCALE GENOMIC DNA]</scope>
    <source>
        <strain evidence="5 6">NBRC 107585</strain>
    </source>
</reference>
<accession>A0A512HKL1</accession>
<evidence type="ECO:0000256" key="1">
    <source>
        <dbReference type="ARBA" id="ARBA00009405"/>
    </source>
</evidence>
<name>A0A512HKL1_9HYPH</name>
<sequence>MTSVQIVEVGPRDGFQNIGPFIPTETKIAMIRGLAAAGVRRMEITSFVSPRAIPQLADAAEVLANVLAQGAVLPQVLVPNARYGHKAIEAGARFLSYVISVSESHSRSNVRVGPNEALADYARLVAEAPAGIRMRLNLATAFHCPFEGMTPATAVLDLLGRALEVRPDAEVCLCDTTGRGTPDQVAALFDSVMTAFPEVSTWAMHAHDTYGHGWMNVRAAYERGVRIFDSAIGGLGGCPYAPGASGNVATEDIVRLFQNCGVETGMDLAALLPLGAAAAALPGANCSHIPANTETNTAQTGRK</sequence>
<feature type="domain" description="Pyruvate carboxyltransferase" evidence="4">
    <location>
        <begin position="4"/>
        <end position="272"/>
    </location>
</feature>
<comment type="caution">
    <text evidence="5">The sequence shown here is derived from an EMBL/GenBank/DDBJ whole genome shotgun (WGS) entry which is preliminary data.</text>
</comment>
<dbReference type="GO" id="GO:0004419">
    <property type="term" value="F:hydroxymethylglutaryl-CoA lyase activity"/>
    <property type="evidence" value="ECO:0007669"/>
    <property type="project" value="TreeGrafter"/>
</dbReference>
<evidence type="ECO:0000259" key="4">
    <source>
        <dbReference type="PROSITE" id="PS50991"/>
    </source>
</evidence>
<dbReference type="OrthoDB" id="9784013at2"/>
<dbReference type="InterPro" id="IPR000891">
    <property type="entry name" value="PYR_CT"/>
</dbReference>
<dbReference type="CDD" id="cd07938">
    <property type="entry name" value="DRE_TIM_HMGL"/>
    <property type="match status" value="1"/>
</dbReference>
<gene>
    <name evidence="5" type="ORF">RNA01_29200</name>
</gene>
<dbReference type="SUPFAM" id="SSF51569">
    <property type="entry name" value="Aldolase"/>
    <property type="match status" value="1"/>
</dbReference>
<dbReference type="EMBL" id="BJZP01000014">
    <property type="protein sequence ID" value="GEO85988.1"/>
    <property type="molecule type" value="Genomic_DNA"/>
</dbReference>
<dbReference type="InterPro" id="IPR013785">
    <property type="entry name" value="Aldolase_TIM"/>
</dbReference>
<dbReference type="PANTHER" id="PTHR42738:SF7">
    <property type="entry name" value="HYDROXYMETHYLGLUTARYL-COA LYASE"/>
    <property type="match status" value="1"/>
</dbReference>
<evidence type="ECO:0000313" key="6">
    <source>
        <dbReference type="Proteomes" id="UP000321717"/>
    </source>
</evidence>
<dbReference type="AlphaFoldDB" id="A0A512HKL1"/>
<dbReference type="GO" id="GO:0006552">
    <property type="term" value="P:L-leucine catabolic process"/>
    <property type="evidence" value="ECO:0007669"/>
    <property type="project" value="TreeGrafter"/>
</dbReference>
<dbReference type="Gene3D" id="3.20.20.70">
    <property type="entry name" value="Aldolase class I"/>
    <property type="match status" value="1"/>
</dbReference>
<keyword evidence="3 5" id="KW-0456">Lyase</keyword>
<protein>
    <submittedName>
        <fullName evidence="5">Hydroxymethylglutaryl-CoA lyase</fullName>
    </submittedName>
</protein>
<proteinExistence type="inferred from homology"/>
<dbReference type="PROSITE" id="PS50991">
    <property type="entry name" value="PYR_CT"/>
    <property type="match status" value="1"/>
</dbReference>
<organism evidence="5 6">
    <name type="scientific">Ciceribacter naphthalenivorans</name>
    <dbReference type="NCBI Taxonomy" id="1118451"/>
    <lineage>
        <taxon>Bacteria</taxon>
        <taxon>Pseudomonadati</taxon>
        <taxon>Pseudomonadota</taxon>
        <taxon>Alphaproteobacteria</taxon>
        <taxon>Hyphomicrobiales</taxon>
        <taxon>Rhizobiaceae</taxon>
        <taxon>Ciceribacter</taxon>
    </lineage>
</organism>
<dbReference type="InterPro" id="IPR043594">
    <property type="entry name" value="HMGL"/>
</dbReference>
<dbReference type="GO" id="GO:0046872">
    <property type="term" value="F:metal ion binding"/>
    <property type="evidence" value="ECO:0007669"/>
    <property type="project" value="UniProtKB-KW"/>
</dbReference>
<dbReference type="RefSeq" id="WP_147180947.1">
    <property type="nucleotide sequence ID" value="NZ_BJZP01000014.1"/>
</dbReference>
<dbReference type="Proteomes" id="UP000321717">
    <property type="component" value="Unassembled WGS sequence"/>
</dbReference>
<dbReference type="GO" id="GO:0046951">
    <property type="term" value="P:ketone body biosynthetic process"/>
    <property type="evidence" value="ECO:0007669"/>
    <property type="project" value="TreeGrafter"/>
</dbReference>